<dbReference type="PROSITE" id="PS00648">
    <property type="entry name" value="RIBONUCLEASE_P"/>
    <property type="match status" value="1"/>
</dbReference>
<dbReference type="SUPFAM" id="SSF54211">
    <property type="entry name" value="Ribosomal protein S5 domain 2-like"/>
    <property type="match status" value="1"/>
</dbReference>
<evidence type="ECO:0000256" key="1">
    <source>
        <dbReference type="ARBA" id="ARBA00002663"/>
    </source>
</evidence>
<organism evidence="8 9">
    <name type="scientific">Neolewinella maritima</name>
    <dbReference type="NCBI Taxonomy" id="1383882"/>
    <lineage>
        <taxon>Bacteria</taxon>
        <taxon>Pseudomonadati</taxon>
        <taxon>Bacteroidota</taxon>
        <taxon>Saprospiria</taxon>
        <taxon>Saprospirales</taxon>
        <taxon>Lewinellaceae</taxon>
        <taxon>Neolewinella</taxon>
    </lineage>
</organism>
<reference evidence="8" key="1">
    <citation type="submission" date="2021-12" db="EMBL/GenBank/DDBJ databases">
        <authorList>
            <person name="Rodrigo-Torres L."/>
            <person name="Arahal R. D."/>
            <person name="Lucena T."/>
        </authorList>
    </citation>
    <scope>NUCLEOTIDE SEQUENCE</scope>
    <source>
        <strain evidence="8">CECT 8419</strain>
    </source>
</reference>
<comment type="subunit">
    <text evidence="7">Consists of a catalytic RNA component (M1 or rnpB) and a protein subunit.</text>
</comment>
<sequence length="130" mass="15213">MSHRLFSAERLKSRKEIGRLFASGARTASAYPVRILYRQMEQQRGPHPVQVTFVVPKKRFKRAVDRNLLKRRMREAYRLHKTIGERTQVQADASDTPHQLALLFMYTGKEILPYASIEKSVKKLLGRLQY</sequence>
<dbReference type="EMBL" id="CAKLPZ010000001">
    <property type="protein sequence ID" value="CAH0999085.1"/>
    <property type="molecule type" value="Genomic_DNA"/>
</dbReference>
<evidence type="ECO:0000256" key="4">
    <source>
        <dbReference type="ARBA" id="ARBA00022759"/>
    </source>
</evidence>
<proteinExistence type="inferred from homology"/>
<protein>
    <recommendedName>
        <fullName evidence="7">Ribonuclease P protein component</fullName>
        <shortName evidence="7">RNase P protein</shortName>
        <shortName evidence="7">RNaseP protein</shortName>
        <ecNumber evidence="7">3.1.26.5</ecNumber>
    </recommendedName>
    <alternativeName>
        <fullName evidence="7">Protein C5</fullName>
    </alternativeName>
</protein>
<evidence type="ECO:0000256" key="3">
    <source>
        <dbReference type="ARBA" id="ARBA00022722"/>
    </source>
</evidence>
<dbReference type="InterPro" id="IPR020539">
    <property type="entry name" value="RNase_P_CS"/>
</dbReference>
<comment type="function">
    <text evidence="1 7">RNaseP catalyzes the removal of the 5'-leader sequence from pre-tRNA to produce the mature 5'-terminus. It can also cleave other RNA substrates such as 4.5S RNA. The protein component plays an auxiliary but essential role in vivo by binding to the 5'-leader sequence and broadening the substrate specificity of the ribozyme.</text>
</comment>
<comment type="catalytic activity">
    <reaction evidence="7">
        <text>Endonucleolytic cleavage of RNA, removing 5'-extranucleotides from tRNA precursor.</text>
        <dbReference type="EC" id="3.1.26.5"/>
    </reaction>
</comment>
<evidence type="ECO:0000313" key="8">
    <source>
        <dbReference type="EMBL" id="CAH0999085.1"/>
    </source>
</evidence>
<keyword evidence="2 7" id="KW-0819">tRNA processing</keyword>
<keyword evidence="6 7" id="KW-0694">RNA-binding</keyword>
<accession>A0ABM9AX40</accession>
<dbReference type="Proteomes" id="UP000837803">
    <property type="component" value="Unassembled WGS sequence"/>
</dbReference>
<dbReference type="Pfam" id="PF00825">
    <property type="entry name" value="Ribonuclease_P"/>
    <property type="match status" value="1"/>
</dbReference>
<name>A0ABM9AX40_9BACT</name>
<dbReference type="InterPro" id="IPR020568">
    <property type="entry name" value="Ribosomal_Su5_D2-typ_SF"/>
</dbReference>
<evidence type="ECO:0000256" key="7">
    <source>
        <dbReference type="HAMAP-Rule" id="MF_00227"/>
    </source>
</evidence>
<keyword evidence="5 7" id="KW-0378">Hydrolase</keyword>
<dbReference type="InterPro" id="IPR014721">
    <property type="entry name" value="Ribsml_uS5_D2-typ_fold_subgr"/>
</dbReference>
<keyword evidence="4 7" id="KW-0255">Endonuclease</keyword>
<dbReference type="EC" id="3.1.26.5" evidence="7"/>
<evidence type="ECO:0000256" key="2">
    <source>
        <dbReference type="ARBA" id="ARBA00022694"/>
    </source>
</evidence>
<dbReference type="GO" id="GO:0004526">
    <property type="term" value="F:ribonuclease P activity"/>
    <property type="evidence" value="ECO:0007669"/>
    <property type="project" value="UniProtKB-EC"/>
</dbReference>
<comment type="caution">
    <text evidence="8">The sequence shown here is derived from an EMBL/GenBank/DDBJ whole genome shotgun (WGS) entry which is preliminary data.</text>
</comment>
<evidence type="ECO:0000256" key="5">
    <source>
        <dbReference type="ARBA" id="ARBA00022801"/>
    </source>
</evidence>
<dbReference type="Gene3D" id="3.30.230.10">
    <property type="match status" value="1"/>
</dbReference>
<dbReference type="HAMAP" id="MF_00227">
    <property type="entry name" value="RNase_P"/>
    <property type="match status" value="1"/>
</dbReference>
<keyword evidence="3 7" id="KW-0540">Nuclease</keyword>
<comment type="similarity">
    <text evidence="7">Belongs to the RnpA family.</text>
</comment>
<evidence type="ECO:0000256" key="6">
    <source>
        <dbReference type="ARBA" id="ARBA00022884"/>
    </source>
</evidence>
<evidence type="ECO:0000313" key="9">
    <source>
        <dbReference type="Proteomes" id="UP000837803"/>
    </source>
</evidence>
<dbReference type="RefSeq" id="WP_238749282.1">
    <property type="nucleotide sequence ID" value="NZ_CAKLPZ010000001.1"/>
</dbReference>
<keyword evidence="9" id="KW-1185">Reference proteome</keyword>
<gene>
    <name evidence="7 8" type="primary">rnpA</name>
    <name evidence="8" type="ORF">LEM8419_00380</name>
</gene>
<dbReference type="InterPro" id="IPR000100">
    <property type="entry name" value="RNase_P"/>
</dbReference>